<dbReference type="PANTHER" id="PTHR30572">
    <property type="entry name" value="MEMBRANE COMPONENT OF TRANSPORTER-RELATED"/>
    <property type="match status" value="1"/>
</dbReference>
<evidence type="ECO:0000259" key="8">
    <source>
        <dbReference type="Pfam" id="PF02687"/>
    </source>
</evidence>
<accession>A0AAE3YKP2</accession>
<dbReference type="Pfam" id="PF02687">
    <property type="entry name" value="FtsX"/>
    <property type="match status" value="1"/>
</dbReference>
<dbReference type="GO" id="GO:0022857">
    <property type="term" value="F:transmembrane transporter activity"/>
    <property type="evidence" value="ECO:0007669"/>
    <property type="project" value="TreeGrafter"/>
</dbReference>
<evidence type="ECO:0000256" key="7">
    <source>
        <dbReference type="SAM" id="Phobius"/>
    </source>
</evidence>
<dbReference type="EMBL" id="JAVDYB010000001">
    <property type="protein sequence ID" value="MDR7274179.1"/>
    <property type="molecule type" value="Genomic_DNA"/>
</dbReference>
<feature type="transmembrane region" description="Helical" evidence="7">
    <location>
        <begin position="821"/>
        <end position="844"/>
    </location>
</feature>
<name>A0AAE3YKP2_9ACTN</name>
<evidence type="ECO:0000256" key="1">
    <source>
        <dbReference type="ARBA" id="ARBA00004651"/>
    </source>
</evidence>
<feature type="transmembrane region" description="Helical" evidence="7">
    <location>
        <begin position="444"/>
        <end position="469"/>
    </location>
</feature>
<evidence type="ECO:0000256" key="5">
    <source>
        <dbReference type="ARBA" id="ARBA00023136"/>
    </source>
</evidence>
<feature type="transmembrane region" description="Helical" evidence="7">
    <location>
        <begin position="327"/>
        <end position="348"/>
    </location>
</feature>
<dbReference type="PANTHER" id="PTHR30572:SF4">
    <property type="entry name" value="ABC TRANSPORTER PERMEASE YTRF"/>
    <property type="match status" value="1"/>
</dbReference>
<evidence type="ECO:0000313" key="10">
    <source>
        <dbReference type="Proteomes" id="UP001183643"/>
    </source>
</evidence>
<feature type="transmembrane region" description="Helical" evidence="7">
    <location>
        <begin position="490"/>
        <end position="513"/>
    </location>
</feature>
<feature type="domain" description="ABC3 transporter permease C-terminal" evidence="8">
    <location>
        <begin position="278"/>
        <end position="395"/>
    </location>
</feature>
<feature type="transmembrane region" description="Helical" evidence="7">
    <location>
        <begin position="414"/>
        <end position="432"/>
    </location>
</feature>
<gene>
    <name evidence="9" type="ORF">J2S41_000957</name>
</gene>
<evidence type="ECO:0000313" key="9">
    <source>
        <dbReference type="EMBL" id="MDR7274179.1"/>
    </source>
</evidence>
<keyword evidence="10" id="KW-1185">Reference proteome</keyword>
<evidence type="ECO:0000256" key="2">
    <source>
        <dbReference type="ARBA" id="ARBA00022475"/>
    </source>
</evidence>
<reference evidence="9" key="1">
    <citation type="submission" date="2023-07" db="EMBL/GenBank/DDBJ databases">
        <title>Sequencing the genomes of 1000 actinobacteria strains.</title>
        <authorList>
            <person name="Klenk H.-P."/>
        </authorList>
    </citation>
    <scope>NUCLEOTIDE SEQUENCE</scope>
    <source>
        <strain evidence="9">DSM 44707</strain>
    </source>
</reference>
<keyword evidence="2" id="KW-1003">Cell membrane</keyword>
<proteinExistence type="inferred from homology"/>
<dbReference type="GO" id="GO:0005886">
    <property type="term" value="C:plasma membrane"/>
    <property type="evidence" value="ECO:0007669"/>
    <property type="project" value="UniProtKB-SubCell"/>
</dbReference>
<dbReference type="AlphaFoldDB" id="A0AAE3YKP2"/>
<keyword evidence="4 7" id="KW-1133">Transmembrane helix</keyword>
<comment type="subcellular location">
    <subcellularLocation>
        <location evidence="1">Cell membrane</location>
        <topology evidence="1">Multi-pass membrane protein</topology>
    </subcellularLocation>
</comment>
<comment type="similarity">
    <text evidence="6">Belongs to the ABC-4 integral membrane protein family.</text>
</comment>
<evidence type="ECO:0000256" key="6">
    <source>
        <dbReference type="ARBA" id="ARBA00038076"/>
    </source>
</evidence>
<comment type="caution">
    <text evidence="9">The sequence shown here is derived from an EMBL/GenBank/DDBJ whole genome shotgun (WGS) entry which is preliminary data.</text>
</comment>
<dbReference type="InterPro" id="IPR050250">
    <property type="entry name" value="Macrolide_Exporter_MacB"/>
</dbReference>
<evidence type="ECO:0000256" key="3">
    <source>
        <dbReference type="ARBA" id="ARBA00022692"/>
    </source>
</evidence>
<dbReference type="InterPro" id="IPR003838">
    <property type="entry name" value="ABC3_permease_C"/>
</dbReference>
<keyword evidence="5 7" id="KW-0472">Membrane</keyword>
<feature type="transmembrane region" description="Helical" evidence="7">
    <location>
        <begin position="368"/>
        <end position="393"/>
    </location>
</feature>
<dbReference type="RefSeq" id="WP_310363549.1">
    <property type="nucleotide sequence ID" value="NZ_JAVDYB010000001.1"/>
</dbReference>
<sequence>MRSWLTALRISRREMRRAKGRSAMVVAMIAVPVAALGYAAASYDMYVLTPEETATRQLGAADALLLPRLTEPIVQGPDGDMWMPASTTDSESHQGRASMTEAEALDVLPMGSRVVSMGSSGDQFRTAAGGLANAPFVELDLADPIFRGMVELVDGRAPAGPGEVAMSEAARERFGDTIQNRERDRTWTVVGTVEFPAELGELMLFPPGTHALEQGGSPSVWLADTPEPVDWAQVNQINRRGIAVTSRAVLLDPPDPSTTAVTFDDTPPSRTFALLPVVSGLAMLEIILLAGPAFAVGARRRQRSLALVAANGGTRAHLRRIVLADGLTLGLAGAAIGLVLAVILAVVGRPFVEDLVDARFGAYRFSPTSLAGIVVLAVVTGVLAAAVPAFTAARADVVAALTGRRGVVRSKRRWLIAGLVLAAAGGAIAATGPQDAANWGAERIVAGLVIAQLGLVLCTPSLVGLIARLGGALPPAPRIALRDAARNRAAAAPAVSAVMAAVAGTVAIGVYLVSTEAKDNAGYRPGVPDGYVTVQYDTYRDDYDPASEGLARAAVTAALPGATATEISEVTCPDGSGYESCAIELMVAPAHRCPGEENEPTTREEIETLARDPRCERIWRHTGVTFRSAVGGRDALVALTGASGADLDRAAAMLDRGGVVVGDPSHIDNGMVSVQRLRMLPGADESESEDITVPGYLLESGPFGAGVVLSPAAVERAGLAHAPAGLVVATAPAPAVSDLDRLNSALAEAGSGSAHVESGPADDGDPVALMLAAASGLITLGAAGMATGLAAADGRADLSTLAAIGAAPRVRRLLSLSQSGVIAGLGSVLGILAGIGSAFAVLAARNATISGTWPLEALYPLAVPWAHLGLILVVPLVAMLGAGLLTRSRLPIERRRPT</sequence>
<keyword evidence="3 7" id="KW-0812">Transmembrane</keyword>
<feature type="transmembrane region" description="Helical" evidence="7">
    <location>
        <begin position="272"/>
        <end position="296"/>
    </location>
</feature>
<protein>
    <submittedName>
        <fullName evidence="9">ABC transport system permease protein</fullName>
    </submittedName>
</protein>
<evidence type="ECO:0000256" key="4">
    <source>
        <dbReference type="ARBA" id="ARBA00022989"/>
    </source>
</evidence>
<feature type="transmembrane region" description="Helical" evidence="7">
    <location>
        <begin position="864"/>
        <end position="886"/>
    </location>
</feature>
<feature type="transmembrane region" description="Helical" evidence="7">
    <location>
        <begin position="767"/>
        <end position="792"/>
    </location>
</feature>
<dbReference type="Proteomes" id="UP001183643">
    <property type="component" value="Unassembled WGS sequence"/>
</dbReference>
<organism evidence="9 10">
    <name type="scientific">Catenuloplanes atrovinosus</name>
    <dbReference type="NCBI Taxonomy" id="137266"/>
    <lineage>
        <taxon>Bacteria</taxon>
        <taxon>Bacillati</taxon>
        <taxon>Actinomycetota</taxon>
        <taxon>Actinomycetes</taxon>
        <taxon>Micromonosporales</taxon>
        <taxon>Micromonosporaceae</taxon>
        <taxon>Catenuloplanes</taxon>
    </lineage>
</organism>